<evidence type="ECO:0000256" key="3">
    <source>
        <dbReference type="ARBA" id="ARBA00022723"/>
    </source>
</evidence>
<dbReference type="CDD" id="cd17929">
    <property type="entry name" value="DEXHc_priA"/>
    <property type="match status" value="1"/>
</dbReference>
<keyword evidence="1 12" id="KW-0639">Primosome</keyword>
<dbReference type="NCBIfam" id="NF004066">
    <property type="entry name" value="PRK05580.1-3"/>
    <property type="match status" value="1"/>
</dbReference>
<keyword evidence="10 12" id="KW-0413">Isomerase</keyword>
<evidence type="ECO:0000313" key="16">
    <source>
        <dbReference type="Proteomes" id="UP001198242"/>
    </source>
</evidence>
<reference evidence="15 16" key="1">
    <citation type="submission" date="2021-10" db="EMBL/GenBank/DDBJ databases">
        <title>Anaerobic single-cell dispensing facilitates the cultivation of human gut bacteria.</title>
        <authorList>
            <person name="Afrizal A."/>
        </authorList>
    </citation>
    <scope>NUCLEOTIDE SEQUENCE [LARGE SCALE GENOMIC DNA]</scope>
    <source>
        <strain evidence="15 16">CLA-AA-H232</strain>
    </source>
</reference>
<dbReference type="Pfam" id="PF00270">
    <property type="entry name" value="DEAD"/>
    <property type="match status" value="1"/>
</dbReference>
<dbReference type="GO" id="GO:0008270">
    <property type="term" value="F:zinc ion binding"/>
    <property type="evidence" value="ECO:0007669"/>
    <property type="project" value="UniProtKB-UniRule"/>
</dbReference>
<proteinExistence type="inferred from homology"/>
<comment type="subunit">
    <text evidence="12">Component of the replication restart primosome.</text>
</comment>
<dbReference type="PANTHER" id="PTHR30580">
    <property type="entry name" value="PRIMOSOMAL PROTEIN N"/>
    <property type="match status" value="1"/>
</dbReference>
<feature type="binding site" evidence="12">
    <location>
        <position position="557"/>
    </location>
    <ligand>
        <name>Zn(2+)</name>
        <dbReference type="ChEBI" id="CHEBI:29105"/>
        <label>1</label>
    </ligand>
</feature>
<evidence type="ECO:0000256" key="4">
    <source>
        <dbReference type="ARBA" id="ARBA00022741"/>
    </source>
</evidence>
<keyword evidence="8 12" id="KW-0067">ATP-binding</keyword>
<dbReference type="InterPro" id="IPR005259">
    <property type="entry name" value="PriA"/>
</dbReference>
<feature type="domain" description="Helicase C-terminal" evidence="14">
    <location>
        <begin position="549"/>
        <end position="706"/>
    </location>
</feature>
<dbReference type="Pfam" id="PF18319">
    <property type="entry name" value="Zn_ribbon_PriA"/>
    <property type="match status" value="1"/>
</dbReference>
<feature type="binding site" evidence="12">
    <location>
        <position position="523"/>
    </location>
    <ligand>
        <name>Zn(2+)</name>
        <dbReference type="ChEBI" id="CHEBI:29105"/>
        <label>2</label>
    </ligand>
</feature>
<name>A0AAE3J985_9FIRM</name>
<evidence type="ECO:0000256" key="2">
    <source>
        <dbReference type="ARBA" id="ARBA00022705"/>
    </source>
</evidence>
<keyword evidence="9 12" id="KW-0238">DNA-binding</keyword>
<evidence type="ECO:0000256" key="10">
    <source>
        <dbReference type="ARBA" id="ARBA00023235"/>
    </source>
</evidence>
<evidence type="ECO:0000256" key="12">
    <source>
        <dbReference type="HAMAP-Rule" id="MF_00983"/>
    </source>
</evidence>
<evidence type="ECO:0000256" key="7">
    <source>
        <dbReference type="ARBA" id="ARBA00022833"/>
    </source>
</evidence>
<dbReference type="SMART" id="SM00487">
    <property type="entry name" value="DEXDc"/>
    <property type="match status" value="1"/>
</dbReference>
<evidence type="ECO:0000256" key="9">
    <source>
        <dbReference type="ARBA" id="ARBA00023125"/>
    </source>
</evidence>
<dbReference type="GO" id="GO:1990077">
    <property type="term" value="C:primosome complex"/>
    <property type="evidence" value="ECO:0007669"/>
    <property type="project" value="UniProtKB-UniRule"/>
</dbReference>
<dbReference type="HAMAP" id="MF_00983">
    <property type="entry name" value="PriA"/>
    <property type="match status" value="1"/>
</dbReference>
<feature type="binding site" evidence="12">
    <location>
        <position position="544"/>
    </location>
    <ligand>
        <name>Zn(2+)</name>
        <dbReference type="ChEBI" id="CHEBI:29105"/>
        <label>2</label>
    </ligand>
</feature>
<dbReference type="Pfam" id="PF18074">
    <property type="entry name" value="PriA_C"/>
    <property type="match status" value="1"/>
</dbReference>
<keyword evidence="3 12" id="KW-0479">Metal-binding</keyword>
<dbReference type="GO" id="GO:0005524">
    <property type="term" value="F:ATP binding"/>
    <property type="evidence" value="ECO:0007669"/>
    <property type="project" value="UniProtKB-UniRule"/>
</dbReference>
<dbReference type="Gene3D" id="3.40.1440.60">
    <property type="entry name" value="PriA, 3(prime) DNA-binding domain"/>
    <property type="match status" value="1"/>
</dbReference>
<feature type="binding site" evidence="12">
    <location>
        <position position="554"/>
    </location>
    <ligand>
        <name>Zn(2+)</name>
        <dbReference type="ChEBI" id="CHEBI:29105"/>
        <label>1</label>
    </ligand>
</feature>
<accession>A0AAE3J985</accession>
<dbReference type="PANTHER" id="PTHR30580:SF0">
    <property type="entry name" value="PRIMOSOMAL PROTEIN N"/>
    <property type="match status" value="1"/>
</dbReference>
<dbReference type="Pfam" id="PF00271">
    <property type="entry name" value="Helicase_C"/>
    <property type="match status" value="1"/>
</dbReference>
<dbReference type="SUPFAM" id="SSF52540">
    <property type="entry name" value="P-loop containing nucleoside triphosphate hydrolases"/>
    <property type="match status" value="2"/>
</dbReference>
<dbReference type="GO" id="GO:0003677">
    <property type="term" value="F:DNA binding"/>
    <property type="evidence" value="ECO:0007669"/>
    <property type="project" value="UniProtKB-UniRule"/>
</dbReference>
<evidence type="ECO:0000256" key="8">
    <source>
        <dbReference type="ARBA" id="ARBA00022840"/>
    </source>
</evidence>
<dbReference type="InterPro" id="IPR027417">
    <property type="entry name" value="P-loop_NTPase"/>
</dbReference>
<dbReference type="EC" id="5.6.2.4" evidence="12"/>
<dbReference type="AlphaFoldDB" id="A0AAE3J985"/>
<dbReference type="InterPro" id="IPR040498">
    <property type="entry name" value="PriA_CRR"/>
</dbReference>
<keyword evidence="5 12" id="KW-0378">Hydrolase</keyword>
<dbReference type="PROSITE" id="PS51194">
    <property type="entry name" value="HELICASE_CTER"/>
    <property type="match status" value="1"/>
</dbReference>
<keyword evidence="6 12" id="KW-0347">Helicase</keyword>
<keyword evidence="4 12" id="KW-0547">Nucleotide-binding</keyword>
<dbReference type="NCBIfam" id="TIGR00595">
    <property type="entry name" value="priA"/>
    <property type="match status" value="1"/>
</dbReference>
<keyword evidence="2 12" id="KW-0235">DNA replication</keyword>
<comment type="function">
    <text evidence="12">Initiates the restart of stalled replication forks, which reloads the replicative helicase on sites other than the origin of replication. Recognizes and binds to abandoned replication forks and remodels them to uncover a helicase loading site. Promotes assembly of the primosome at these replication forks.</text>
</comment>
<feature type="binding site" evidence="12">
    <location>
        <position position="541"/>
    </location>
    <ligand>
        <name>Zn(2+)</name>
        <dbReference type="ChEBI" id="CHEBI:29105"/>
        <label>2</label>
    </ligand>
</feature>
<dbReference type="InterPro" id="IPR011545">
    <property type="entry name" value="DEAD/DEAH_box_helicase_dom"/>
</dbReference>
<dbReference type="Proteomes" id="UP001198242">
    <property type="component" value="Unassembled WGS sequence"/>
</dbReference>
<sequence length="811" mass="92421">MIAKIIVDNKSKQVDKPFDYLVPKELEDKIKIGSRVLVPFSSGNREIEGFCVGTADTSDSKRLKSIIRTANDSIGFDEDMLELIEWMHKKYLASYLDIIHTIVPSGTALKTKEWIILENKSEEKSEIRRRITEILTDNGGSMEFKELKEMCGVDIQNQVRAMIKEGTLKKEYRQSVDIKDKKIKCVKLICDRETALESAENLRRKAPVQAKMLEVLSENEYVSLADLQKFTNGSHSTVKALEKKNLVNVFDMTVERDPYWNRVFEKTEKMVPTPEQEYAIDEITNSVKSGDGGIYLLHGVTGSGKTEVFMQTIENVINMGKSAIMLVPEISLTPQMVSRFMSRFGGRVAIFHSGLSAGERYDQWKKIRDGEADIVIGARSAIFTPLKNIGVIIMDEEHSDTYKSDMSPRYHARETAIFRASQFGAAVVLASATPSVESYYKAQTGEYKLLEMNTRYNKNKMPEISVIDMRSELEKGNKSMLSGKLYNEIEENLKRGEQTILFLNRRGFSTFVSCRSCGYVPHCPNCNISLTYHKFEDKLKCHYCGYERPNYKLCPKCGSNYIRYFGGGTQKVEDELNRLFPNATTVRMDMDTTGKKQSHEKILQKFEKDKIDILIGTQMVAKGLDFENVTLVGVITADTMLNINDYRSCERTFAMLEQVSGRAGRGSKEGRAVIQTYTPEHEAVSLVKSHNYRTFYDKEIAKRKLMWYPPFCKIVSVHFQGNVENIVAKTAKYFLNTAEKTQNISQKIQILGPVPSYISKIKNKYRWQIIFKCEDDDNLGEILSQAEMTCRKNKEFSDVAIIIDKSPGMIN</sequence>
<dbReference type="InterPro" id="IPR041236">
    <property type="entry name" value="PriA_C"/>
</dbReference>
<protein>
    <recommendedName>
        <fullName evidence="12">Replication restart protein PriA</fullName>
    </recommendedName>
    <alternativeName>
        <fullName evidence="12">ATP-dependent DNA helicase PriA</fullName>
        <ecNumber evidence="12">5.6.2.4</ecNumber>
    </alternativeName>
    <alternativeName>
        <fullName evidence="12">DNA 3'-5' helicase PriA</fullName>
    </alternativeName>
</protein>
<dbReference type="CDD" id="cd18804">
    <property type="entry name" value="SF2_C_priA"/>
    <property type="match status" value="1"/>
</dbReference>
<dbReference type="FunFam" id="3.40.50.300:FF:000489">
    <property type="entry name" value="Primosome assembly protein PriA"/>
    <property type="match status" value="1"/>
</dbReference>
<dbReference type="GO" id="GO:0006270">
    <property type="term" value="P:DNA replication initiation"/>
    <property type="evidence" value="ECO:0007669"/>
    <property type="project" value="TreeGrafter"/>
</dbReference>
<comment type="similarity">
    <text evidence="12">Belongs to the helicase family. PriA subfamily.</text>
</comment>
<evidence type="ECO:0000256" key="1">
    <source>
        <dbReference type="ARBA" id="ARBA00022515"/>
    </source>
</evidence>
<dbReference type="InterPro" id="IPR001650">
    <property type="entry name" value="Helicase_C-like"/>
</dbReference>
<comment type="catalytic activity">
    <reaction evidence="12">
        <text>Couples ATP hydrolysis with the unwinding of duplex DNA by translocating in the 3'-5' direction.</text>
        <dbReference type="EC" id="5.6.2.4"/>
    </reaction>
</comment>
<dbReference type="GO" id="GO:0006269">
    <property type="term" value="P:DNA replication, synthesis of primer"/>
    <property type="evidence" value="ECO:0007669"/>
    <property type="project" value="UniProtKB-KW"/>
</dbReference>
<evidence type="ECO:0000259" key="14">
    <source>
        <dbReference type="PROSITE" id="PS51194"/>
    </source>
</evidence>
<dbReference type="GO" id="GO:0006302">
    <property type="term" value="P:double-strand break repair"/>
    <property type="evidence" value="ECO:0007669"/>
    <property type="project" value="InterPro"/>
</dbReference>
<dbReference type="InterPro" id="IPR041222">
    <property type="entry name" value="PriA_3primeBD"/>
</dbReference>
<evidence type="ECO:0000313" key="15">
    <source>
        <dbReference type="EMBL" id="MCC2210126.1"/>
    </source>
</evidence>
<evidence type="ECO:0000256" key="6">
    <source>
        <dbReference type="ARBA" id="ARBA00022806"/>
    </source>
</evidence>
<feature type="domain" description="Helicase ATP-binding" evidence="13">
    <location>
        <begin position="286"/>
        <end position="452"/>
    </location>
</feature>
<dbReference type="Pfam" id="PF17764">
    <property type="entry name" value="PriA_3primeBD"/>
    <property type="match status" value="1"/>
</dbReference>
<dbReference type="EMBL" id="JAJEQM010000005">
    <property type="protein sequence ID" value="MCC2210126.1"/>
    <property type="molecule type" value="Genomic_DNA"/>
</dbReference>
<dbReference type="GO" id="GO:0016787">
    <property type="term" value="F:hydrolase activity"/>
    <property type="evidence" value="ECO:0007669"/>
    <property type="project" value="UniProtKB-KW"/>
</dbReference>
<dbReference type="Gene3D" id="3.40.50.300">
    <property type="entry name" value="P-loop containing nucleotide triphosphate hydrolases"/>
    <property type="match status" value="2"/>
</dbReference>
<gene>
    <name evidence="12 15" type="primary">priA</name>
    <name evidence="15" type="ORF">LKE05_04895</name>
</gene>
<dbReference type="SMART" id="SM00490">
    <property type="entry name" value="HELICc"/>
    <property type="match status" value="1"/>
</dbReference>
<organism evidence="15 16">
    <name type="scientific">Hominilimicola fabiformis</name>
    <dbReference type="NCBI Taxonomy" id="2885356"/>
    <lineage>
        <taxon>Bacteria</taxon>
        <taxon>Bacillati</taxon>
        <taxon>Bacillota</taxon>
        <taxon>Clostridia</taxon>
        <taxon>Eubacteriales</taxon>
        <taxon>Oscillospiraceae</taxon>
        <taxon>Hominilimicola</taxon>
    </lineage>
</organism>
<evidence type="ECO:0000259" key="13">
    <source>
        <dbReference type="PROSITE" id="PS51192"/>
    </source>
</evidence>
<feature type="binding site" evidence="12">
    <location>
        <position position="514"/>
    </location>
    <ligand>
        <name>Zn(2+)</name>
        <dbReference type="ChEBI" id="CHEBI:29105"/>
        <label>1</label>
    </ligand>
</feature>
<evidence type="ECO:0000256" key="5">
    <source>
        <dbReference type="ARBA" id="ARBA00022801"/>
    </source>
</evidence>
<evidence type="ECO:0000256" key="11">
    <source>
        <dbReference type="ARBA" id="ARBA00048988"/>
    </source>
</evidence>
<dbReference type="GO" id="GO:0043138">
    <property type="term" value="F:3'-5' DNA helicase activity"/>
    <property type="evidence" value="ECO:0007669"/>
    <property type="project" value="UniProtKB-EC"/>
</dbReference>
<comment type="caution">
    <text evidence="15">The sequence shown here is derived from an EMBL/GenBank/DDBJ whole genome shotgun (WGS) entry which is preliminary data.</text>
</comment>
<comment type="cofactor">
    <cofactor evidence="12">
        <name>Zn(2+)</name>
        <dbReference type="ChEBI" id="CHEBI:29105"/>
    </cofactor>
    <text evidence="12">Binds 2 zinc ions per subunit.</text>
</comment>
<feature type="binding site" evidence="12">
    <location>
        <position position="517"/>
    </location>
    <ligand>
        <name>Zn(2+)</name>
        <dbReference type="ChEBI" id="CHEBI:29105"/>
        <label>1</label>
    </ligand>
</feature>
<dbReference type="InterPro" id="IPR042115">
    <property type="entry name" value="PriA_3primeBD_sf"/>
</dbReference>
<dbReference type="InterPro" id="IPR014001">
    <property type="entry name" value="Helicase_ATP-bd"/>
</dbReference>
<comment type="catalytic activity">
    <reaction evidence="11 12">
        <text>ATP + H2O = ADP + phosphate + H(+)</text>
        <dbReference type="Rhea" id="RHEA:13065"/>
        <dbReference type="ChEBI" id="CHEBI:15377"/>
        <dbReference type="ChEBI" id="CHEBI:15378"/>
        <dbReference type="ChEBI" id="CHEBI:30616"/>
        <dbReference type="ChEBI" id="CHEBI:43474"/>
        <dbReference type="ChEBI" id="CHEBI:456216"/>
        <dbReference type="EC" id="5.6.2.4"/>
    </reaction>
</comment>
<keyword evidence="7 12" id="KW-0862">Zinc</keyword>
<dbReference type="GO" id="GO:0006310">
    <property type="term" value="P:DNA recombination"/>
    <property type="evidence" value="ECO:0007669"/>
    <property type="project" value="InterPro"/>
</dbReference>
<dbReference type="PROSITE" id="PS51192">
    <property type="entry name" value="HELICASE_ATP_BIND_1"/>
    <property type="match status" value="1"/>
</dbReference>
<feature type="binding site" evidence="12">
    <location>
        <position position="526"/>
    </location>
    <ligand>
        <name>Zn(2+)</name>
        <dbReference type="ChEBI" id="CHEBI:29105"/>
        <label>2</label>
    </ligand>
</feature>
<dbReference type="RefSeq" id="WP_308456130.1">
    <property type="nucleotide sequence ID" value="NZ_JAJEQM010000005.1"/>
</dbReference>
<keyword evidence="16" id="KW-1185">Reference proteome</keyword>